<dbReference type="RefSeq" id="WP_202239882.1">
    <property type="nucleotide sequence ID" value="NZ_AP018366.1"/>
</dbReference>
<dbReference type="InterPro" id="IPR046214">
    <property type="entry name" value="DUF6247"/>
</dbReference>
<keyword evidence="2" id="KW-0614">Plasmid</keyword>
<keyword evidence="3" id="KW-1185">Reference proteome</keyword>
<reference evidence="2 3" key="1">
    <citation type="journal article" date="2020" name="Sci. Rep.">
        <title>beta-carboline chemical signals induce reveromycin production through a LuxR family regulator in Streptomyces sp. SN-593.</title>
        <authorList>
            <person name="Panthee S."/>
            <person name="Kito N."/>
            <person name="Hayashi T."/>
            <person name="Shimizu T."/>
            <person name="Ishikawa J."/>
            <person name="Hamamoto H."/>
            <person name="Osada H."/>
            <person name="Takahashi S."/>
        </authorList>
    </citation>
    <scope>NUCLEOTIDE SEQUENCE [LARGE SCALE GENOMIC DNA]</scope>
    <source>
        <strain evidence="2 3">SN-593</strain>
        <plasmid evidence="2 3">pRVR1</plasmid>
    </source>
</reference>
<dbReference type="Pfam" id="PF19760">
    <property type="entry name" value="DUF6247"/>
    <property type="match status" value="1"/>
</dbReference>
<proteinExistence type="predicted"/>
<dbReference type="Proteomes" id="UP000595703">
    <property type="component" value="Plasmid pRVR1"/>
</dbReference>
<dbReference type="AlphaFoldDB" id="A0A7R6TAC7"/>
<name>A0A7R6TAC7_9ACTN</name>
<dbReference type="EMBL" id="AP018366">
    <property type="protein sequence ID" value="BBG20720.1"/>
    <property type="molecule type" value="Genomic_DNA"/>
</dbReference>
<protein>
    <submittedName>
        <fullName evidence="2">Uncharacterized protein</fullName>
    </submittedName>
</protein>
<evidence type="ECO:0000313" key="2">
    <source>
        <dbReference type="EMBL" id="BBG20720.1"/>
    </source>
</evidence>
<organism evidence="2 3">
    <name type="scientific">Actinacidiphila reveromycinica</name>
    <dbReference type="NCBI Taxonomy" id="659352"/>
    <lineage>
        <taxon>Bacteria</taxon>
        <taxon>Bacillati</taxon>
        <taxon>Actinomycetota</taxon>
        <taxon>Actinomycetes</taxon>
        <taxon>Kitasatosporales</taxon>
        <taxon>Streptomycetaceae</taxon>
        <taxon>Actinacidiphila</taxon>
    </lineage>
</organism>
<sequence length="97" mass="10606">MTAQPLDAPTPPPSPTAGADLRTRIARSARAERWLPAFDLEWKQALETARATLSLAQLYAVITTWQRRLDSETVVDAFIASGYDTSDGIAFEDVAGR</sequence>
<evidence type="ECO:0000256" key="1">
    <source>
        <dbReference type="SAM" id="MobiDB-lite"/>
    </source>
</evidence>
<geneLocation type="plasmid" evidence="2 3">
    <name>pRVR1</name>
</geneLocation>
<accession>A0A7R6TAC7</accession>
<feature type="region of interest" description="Disordered" evidence="1">
    <location>
        <begin position="1"/>
        <end position="20"/>
    </location>
</feature>
<gene>
    <name evidence="2" type="ORF">RVR_P1103</name>
</gene>
<dbReference type="KEGG" id="arev:RVR_P1103"/>
<evidence type="ECO:0000313" key="3">
    <source>
        <dbReference type="Proteomes" id="UP000595703"/>
    </source>
</evidence>